<protein>
    <submittedName>
        <fullName evidence="5">Transferase</fullName>
    </submittedName>
</protein>
<organism evidence="5 6">
    <name type="scientific">Elsinoe ampelina</name>
    <dbReference type="NCBI Taxonomy" id="302913"/>
    <lineage>
        <taxon>Eukaryota</taxon>
        <taxon>Fungi</taxon>
        <taxon>Dikarya</taxon>
        <taxon>Ascomycota</taxon>
        <taxon>Pezizomycotina</taxon>
        <taxon>Dothideomycetes</taxon>
        <taxon>Dothideomycetidae</taxon>
        <taxon>Myriangiales</taxon>
        <taxon>Elsinoaceae</taxon>
        <taxon>Elsinoe</taxon>
    </lineage>
</organism>
<feature type="active site" description="Proton donor/acceptor" evidence="1">
    <location>
        <position position="193"/>
    </location>
</feature>
<dbReference type="PIRSF" id="PIRSF015753">
    <property type="entry name" value="GST"/>
    <property type="match status" value="1"/>
</dbReference>
<dbReference type="Gene3D" id="3.40.30.10">
    <property type="entry name" value="Glutaredoxin"/>
    <property type="match status" value="1"/>
</dbReference>
<dbReference type="EMBL" id="ML992510">
    <property type="protein sequence ID" value="KAF2221386.1"/>
    <property type="molecule type" value="Genomic_DNA"/>
</dbReference>
<dbReference type="InterPro" id="IPR016639">
    <property type="entry name" value="GST_Omega/GSH"/>
</dbReference>
<dbReference type="InterPro" id="IPR004045">
    <property type="entry name" value="Glutathione_S-Trfase_N"/>
</dbReference>
<dbReference type="CDD" id="cd03190">
    <property type="entry name" value="GST_C_Omega_like"/>
    <property type="match status" value="1"/>
</dbReference>
<dbReference type="InterPro" id="IPR010987">
    <property type="entry name" value="Glutathione-S-Trfase_C-like"/>
</dbReference>
<dbReference type="SUPFAM" id="SSF47616">
    <property type="entry name" value="GST C-terminal domain-like"/>
    <property type="match status" value="1"/>
</dbReference>
<gene>
    <name evidence="5" type="ORF">BDZ85DRAFT_201861</name>
</gene>
<feature type="site" description="Lowers pKa of active site Cys" evidence="3">
    <location>
        <position position="252"/>
    </location>
</feature>
<feature type="binding site" evidence="2">
    <location>
        <position position="86"/>
    </location>
    <ligand>
        <name>glutathione</name>
        <dbReference type="ChEBI" id="CHEBI:57925"/>
    </ligand>
</feature>
<dbReference type="SFLD" id="SFLDG01148">
    <property type="entry name" value="Xi_(cytGST)"/>
    <property type="match status" value="1"/>
</dbReference>
<evidence type="ECO:0000256" key="1">
    <source>
        <dbReference type="PIRSR" id="PIRSR015753-1"/>
    </source>
</evidence>
<name>A0A6A6G6K7_9PEZI</name>
<dbReference type="PANTHER" id="PTHR32419">
    <property type="entry name" value="GLUTATHIONYL-HYDROQUINONE REDUCTASE"/>
    <property type="match status" value="1"/>
</dbReference>
<dbReference type="AlphaFoldDB" id="A0A6A6G6K7"/>
<evidence type="ECO:0000313" key="6">
    <source>
        <dbReference type="Proteomes" id="UP000799538"/>
    </source>
</evidence>
<reference evidence="6" key="1">
    <citation type="journal article" date="2020" name="Stud. Mycol.">
        <title>101 Dothideomycetes genomes: A test case for predicting lifestyles and emergence of pathogens.</title>
        <authorList>
            <person name="Haridas S."/>
            <person name="Albert R."/>
            <person name="Binder M."/>
            <person name="Bloem J."/>
            <person name="LaButti K."/>
            <person name="Salamov A."/>
            <person name="Andreopoulos B."/>
            <person name="Baker S."/>
            <person name="Barry K."/>
            <person name="Bills G."/>
            <person name="Bluhm B."/>
            <person name="Cannon C."/>
            <person name="Castanera R."/>
            <person name="Culley D."/>
            <person name="Daum C."/>
            <person name="Ezra D."/>
            <person name="Gonzalez J."/>
            <person name="Henrissat B."/>
            <person name="Kuo A."/>
            <person name="Liang C."/>
            <person name="Lipzen A."/>
            <person name="Lutzoni F."/>
            <person name="Magnuson J."/>
            <person name="Mondo S."/>
            <person name="Nolan M."/>
            <person name="Ohm R."/>
            <person name="Pangilinan J."/>
            <person name="Park H.-J."/>
            <person name="Ramirez L."/>
            <person name="Alfaro M."/>
            <person name="Sun H."/>
            <person name="Tritt A."/>
            <person name="Yoshinaga Y."/>
            <person name="Zwiers L.-H."/>
            <person name="Turgeon B."/>
            <person name="Goodwin S."/>
            <person name="Spatafora J."/>
            <person name="Crous P."/>
            <person name="Grigoriev I."/>
        </authorList>
    </citation>
    <scope>NUCLEOTIDE SEQUENCE [LARGE SCALE GENOMIC DNA]</scope>
    <source>
        <strain evidence="6">CECT 20119</strain>
    </source>
</reference>
<dbReference type="PROSITE" id="PS50405">
    <property type="entry name" value="GST_CTER"/>
    <property type="match status" value="1"/>
</dbReference>
<dbReference type="InterPro" id="IPR047047">
    <property type="entry name" value="GST_Omega-like_C"/>
</dbReference>
<accession>A0A6A6G6K7</accession>
<dbReference type="GO" id="GO:0005737">
    <property type="term" value="C:cytoplasm"/>
    <property type="evidence" value="ECO:0007669"/>
    <property type="project" value="TreeGrafter"/>
</dbReference>
<dbReference type="PANTHER" id="PTHR32419:SF25">
    <property type="entry name" value="GLUTATHIONE S-TRANSFERASE (EUROFUNG)"/>
    <property type="match status" value="1"/>
</dbReference>
<sequence>MPRPAPSDHTTVADSDGRFRRADSSFRSFISSAPGSRFPPEADRYVLYINLGCPWAARANAVRSLKGLQDIIQLVVMSYELTPEGWIYNGVDGTEPKDPLYGFTKHRELYLKADPEYKGRYTVPTLWDRKEETIVSNESSEIIRMFYSAFDELLPEERREVSRPGGGLLPEELKGEIEKFNEWTYHDINNGVYKTGFATAQEAYEENLETLFAGLRRVEEQLADGRRFLFGEHVTEADIRLFPTIVRFDPAYHTLFRCNLGMIRTDFPHIHGWLRRVYWDETEETRGAFRETTNFDHIKKGYTRASKNPVVPKGPLPHILPINV</sequence>
<dbReference type="Pfam" id="PF13409">
    <property type="entry name" value="GST_N_2"/>
    <property type="match status" value="1"/>
</dbReference>
<evidence type="ECO:0000256" key="2">
    <source>
        <dbReference type="PIRSR" id="PIRSR015753-2"/>
    </source>
</evidence>
<keyword evidence="6" id="KW-1185">Reference proteome</keyword>
<evidence type="ECO:0000259" key="4">
    <source>
        <dbReference type="PROSITE" id="PS50405"/>
    </source>
</evidence>
<dbReference type="InterPro" id="IPR036282">
    <property type="entry name" value="Glutathione-S-Trfase_C_sf"/>
</dbReference>
<evidence type="ECO:0000313" key="5">
    <source>
        <dbReference type="EMBL" id="KAF2221386.1"/>
    </source>
</evidence>
<dbReference type="Gene3D" id="1.20.1050.10">
    <property type="match status" value="1"/>
</dbReference>
<dbReference type="Proteomes" id="UP000799538">
    <property type="component" value="Unassembled WGS sequence"/>
</dbReference>
<dbReference type="InterPro" id="IPR036249">
    <property type="entry name" value="Thioredoxin-like_sf"/>
</dbReference>
<evidence type="ECO:0000256" key="3">
    <source>
        <dbReference type="PIRSR" id="PIRSR015753-3"/>
    </source>
</evidence>
<dbReference type="GO" id="GO:0004364">
    <property type="term" value="F:glutathione transferase activity"/>
    <property type="evidence" value="ECO:0007669"/>
    <property type="project" value="InterPro"/>
</dbReference>
<dbReference type="Pfam" id="PF13410">
    <property type="entry name" value="GST_C_2"/>
    <property type="match status" value="1"/>
</dbReference>
<feature type="site" description="Lowers pKa of active site Cys" evidence="3">
    <location>
        <position position="302"/>
    </location>
</feature>
<keyword evidence="5" id="KW-0808">Transferase</keyword>
<dbReference type="InterPro" id="IPR040079">
    <property type="entry name" value="Glutathione_S-Trfase"/>
</dbReference>
<feature type="binding site" evidence="2">
    <location>
        <begin position="138"/>
        <end position="139"/>
    </location>
    <ligand>
        <name>glutathione</name>
        <dbReference type="ChEBI" id="CHEBI:57925"/>
    </ligand>
</feature>
<feature type="active site" description="Nucleophile" evidence="1">
    <location>
        <position position="53"/>
    </location>
</feature>
<dbReference type="OrthoDB" id="2309723at2759"/>
<feature type="domain" description="GST C-terminal" evidence="4">
    <location>
        <begin position="170"/>
        <end position="302"/>
    </location>
</feature>
<proteinExistence type="predicted"/>
<feature type="binding site" evidence="2">
    <location>
        <begin position="120"/>
        <end position="123"/>
    </location>
    <ligand>
        <name>glutathione</name>
        <dbReference type="ChEBI" id="CHEBI:57925"/>
    </ligand>
</feature>
<dbReference type="SFLD" id="SFLDS00019">
    <property type="entry name" value="Glutathione_Transferase_(cytos"/>
    <property type="match status" value="1"/>
</dbReference>
<dbReference type="SUPFAM" id="SSF52833">
    <property type="entry name" value="Thioredoxin-like"/>
    <property type="match status" value="1"/>
</dbReference>
<dbReference type="SFLD" id="SFLDG01206">
    <property type="entry name" value="Xi.1"/>
    <property type="match status" value="1"/>
</dbReference>